<evidence type="ECO:0000313" key="11">
    <source>
        <dbReference type="EMBL" id="CBY14192.1"/>
    </source>
</evidence>
<feature type="DNA-binding region" description="Homeobox" evidence="7">
    <location>
        <begin position="260"/>
        <end position="310"/>
    </location>
</feature>
<dbReference type="GO" id="GO:0000978">
    <property type="term" value="F:RNA polymerase II cis-regulatory region sequence-specific DNA binding"/>
    <property type="evidence" value="ECO:0007669"/>
    <property type="project" value="TreeGrafter"/>
</dbReference>
<dbReference type="GO" id="GO:0005667">
    <property type="term" value="C:transcription regulator complex"/>
    <property type="evidence" value="ECO:0007669"/>
    <property type="project" value="TreeGrafter"/>
</dbReference>
<dbReference type="InterPro" id="IPR009057">
    <property type="entry name" value="Homeodomain-like_sf"/>
</dbReference>
<proteinExistence type="inferred from homology"/>
<evidence type="ECO:0000256" key="3">
    <source>
        <dbReference type="ARBA" id="ARBA00022473"/>
    </source>
</evidence>
<reference evidence="11" key="1">
    <citation type="journal article" date="2010" name="Science">
        <title>Plasticity of animal genome architecture unmasked by rapid evolution of a pelagic tunicate.</title>
        <authorList>
            <person name="Denoeud F."/>
            <person name="Henriet S."/>
            <person name="Mungpakdee S."/>
            <person name="Aury J.M."/>
            <person name="Da Silva C."/>
            <person name="Brinkmann H."/>
            <person name="Mikhaleva J."/>
            <person name="Olsen L.C."/>
            <person name="Jubin C."/>
            <person name="Canestro C."/>
            <person name="Bouquet J.M."/>
            <person name="Danks G."/>
            <person name="Poulain J."/>
            <person name="Campsteijn C."/>
            <person name="Adamski M."/>
            <person name="Cross I."/>
            <person name="Yadetie F."/>
            <person name="Muffato M."/>
            <person name="Louis A."/>
            <person name="Butcher S."/>
            <person name="Tsagkogeorga G."/>
            <person name="Konrad A."/>
            <person name="Singh S."/>
            <person name="Jensen M.F."/>
            <person name="Cong E.H."/>
            <person name="Eikeseth-Otteraa H."/>
            <person name="Noel B."/>
            <person name="Anthouard V."/>
            <person name="Porcel B.M."/>
            <person name="Kachouri-Lafond R."/>
            <person name="Nishino A."/>
            <person name="Ugolini M."/>
            <person name="Chourrout P."/>
            <person name="Nishida H."/>
            <person name="Aasland R."/>
            <person name="Huzurbazar S."/>
            <person name="Westhof E."/>
            <person name="Delsuc F."/>
            <person name="Lehrach H."/>
            <person name="Reinhardt R."/>
            <person name="Weissenbach J."/>
            <person name="Roy S.W."/>
            <person name="Artiguenave F."/>
            <person name="Postlethwait J.H."/>
            <person name="Manak J.R."/>
            <person name="Thompson E.M."/>
            <person name="Jaillon O."/>
            <person name="Du Pasquier L."/>
            <person name="Boudinot P."/>
            <person name="Liberles D.A."/>
            <person name="Volff J.N."/>
            <person name="Philippe H."/>
            <person name="Lenhard B."/>
            <person name="Roest Crollius H."/>
            <person name="Wincker P."/>
            <person name="Chourrout D."/>
        </authorList>
    </citation>
    <scope>NUCLEOTIDE SEQUENCE [LARGE SCALE GENOMIC DNA]</scope>
</reference>
<dbReference type="InParanoid" id="E4XWZ8"/>
<dbReference type="SMART" id="SM00389">
    <property type="entry name" value="HOX"/>
    <property type="match status" value="1"/>
</dbReference>
<feature type="domain" description="Homeobox" evidence="10">
    <location>
        <begin position="258"/>
        <end position="309"/>
    </location>
</feature>
<organism evidence="11">
    <name type="scientific">Oikopleura dioica</name>
    <name type="common">Tunicate</name>
    <dbReference type="NCBI Taxonomy" id="34765"/>
    <lineage>
        <taxon>Eukaryota</taxon>
        <taxon>Metazoa</taxon>
        <taxon>Chordata</taxon>
        <taxon>Tunicata</taxon>
        <taxon>Appendicularia</taxon>
        <taxon>Copelata</taxon>
        <taxon>Oikopleuridae</taxon>
        <taxon>Oikopleura</taxon>
    </lineage>
</organism>
<evidence type="ECO:0000256" key="2">
    <source>
        <dbReference type="ARBA" id="ARBA00008161"/>
    </source>
</evidence>
<comment type="similarity">
    <text evidence="2">Belongs to the SIX/Sine oculis homeobox family.</text>
</comment>
<dbReference type="AlphaFoldDB" id="E4XWZ8"/>
<dbReference type="Proteomes" id="UP000001307">
    <property type="component" value="Unassembled WGS sequence"/>
</dbReference>
<dbReference type="InterPro" id="IPR031701">
    <property type="entry name" value="SIX1_SD"/>
</dbReference>
<feature type="compositionally biased region" description="Basic and acidic residues" evidence="9">
    <location>
        <begin position="612"/>
        <end position="621"/>
    </location>
</feature>
<evidence type="ECO:0000256" key="8">
    <source>
        <dbReference type="RuleBase" id="RU000682"/>
    </source>
</evidence>
<keyword evidence="12" id="KW-1185">Reference proteome</keyword>
<keyword evidence="4 7" id="KW-0238">DNA-binding</keyword>
<keyword evidence="5 7" id="KW-0371">Homeobox</keyword>
<dbReference type="GO" id="GO:0005634">
    <property type="term" value="C:nucleus"/>
    <property type="evidence" value="ECO:0007669"/>
    <property type="project" value="UniProtKB-SubCell"/>
</dbReference>
<dbReference type="InterPro" id="IPR001356">
    <property type="entry name" value="HD"/>
</dbReference>
<dbReference type="FunFam" id="1.10.10.60:FF:000046">
    <property type="entry name" value="SIX homeobox 3"/>
    <property type="match status" value="1"/>
</dbReference>
<dbReference type="PANTHER" id="PTHR10390:SF44">
    <property type="entry name" value="SIX HOMEOBOX 4"/>
    <property type="match status" value="1"/>
</dbReference>
<sequence>MRVDHCRFQEDLNEINGIDASGFDPAFDDYEDSFGTCDPSIEEIEEIENEEDVIKNQYDTALANGLLPPAGSGGRGRSRTNKSGPPPVEPLTHEQLANLQHGSGSITDPDIINILTQLDPVSTSNDSGEGPQTLVFTPNQIACVCNVLMEKGDYEKLTKFMLSLPNDKSLYQNEDVVRAQCVALFHINDFKTLYHQLESQHFATEHHQFLQELWYKAHYLEVQRMRNRPLGAVDKYRIRRRFPLPRTIWDGEHTIYCFKEKSRNVLKTSYHRNRYPSQEERRRLAELTGLSMVQVSNWFKNRRQRERVPPPKEHYNDTMAVLDTGMASSGKFCNIAPAPQGIPRQVKQINPQILRDNSGQMRQVMKLVQSPSKSGEQIVLTQEQAVQLGLIPPPEQQQQVQPKQQIVRIKKKRPQKVQPQPQQAVIMQQGGGQQQGQLVMLQDGSQAHLQPGQQYQLIQTADGRQLIQQVAQPAPQPRVILPPGAQMIAQAMPGQQVIVNAGNQQITLTEGAQLIRLATGQFQIVQPQPAPVASQNQILLVSKQNRATPKSNAVLSSTQATLTTATSTVQATQSTVSSTAPDLIADHNSKEIPSANNAENQSNTPNSQTSLRLEDMMKDDSTSADQQFIAGLDAAETLAQATAVLENADSTS</sequence>
<dbReference type="PANTHER" id="PTHR10390">
    <property type="entry name" value="HOMEOBOX PROTEIN SIX"/>
    <property type="match status" value="1"/>
</dbReference>
<dbReference type="EMBL" id="FN653262">
    <property type="protein sequence ID" value="CBY14192.1"/>
    <property type="molecule type" value="Genomic_DNA"/>
</dbReference>
<dbReference type="PROSITE" id="PS50071">
    <property type="entry name" value="HOMEOBOX_2"/>
    <property type="match status" value="1"/>
</dbReference>
<evidence type="ECO:0000256" key="1">
    <source>
        <dbReference type="ARBA" id="ARBA00004123"/>
    </source>
</evidence>
<dbReference type="GO" id="GO:0000981">
    <property type="term" value="F:DNA-binding transcription factor activity, RNA polymerase II-specific"/>
    <property type="evidence" value="ECO:0007669"/>
    <property type="project" value="InterPro"/>
</dbReference>
<gene>
    <name evidence="11" type="ORF">GSOID_T00007176001</name>
</gene>
<evidence type="ECO:0000256" key="4">
    <source>
        <dbReference type="ARBA" id="ARBA00023125"/>
    </source>
</evidence>
<keyword evidence="3" id="KW-0217">Developmental protein</keyword>
<evidence type="ECO:0000256" key="7">
    <source>
        <dbReference type="PROSITE-ProRule" id="PRU00108"/>
    </source>
</evidence>
<evidence type="ECO:0000259" key="10">
    <source>
        <dbReference type="PROSITE" id="PS50071"/>
    </source>
</evidence>
<dbReference type="InterPro" id="IPR017970">
    <property type="entry name" value="Homeobox_CS"/>
</dbReference>
<protein>
    <recommendedName>
        <fullName evidence="10">Homeobox domain-containing protein</fullName>
    </recommendedName>
</protein>
<feature type="region of interest" description="Disordered" evidence="9">
    <location>
        <begin position="64"/>
        <end position="91"/>
    </location>
</feature>
<dbReference type="PROSITE" id="PS00027">
    <property type="entry name" value="HOMEOBOX_1"/>
    <property type="match status" value="1"/>
</dbReference>
<feature type="region of interest" description="Disordered" evidence="9">
    <location>
        <begin position="592"/>
        <end position="624"/>
    </location>
</feature>
<comment type="subcellular location">
    <subcellularLocation>
        <location evidence="1 7 8">Nucleus</location>
    </subcellularLocation>
</comment>
<accession>E4XWZ8</accession>
<evidence type="ECO:0000256" key="9">
    <source>
        <dbReference type="SAM" id="MobiDB-lite"/>
    </source>
</evidence>
<evidence type="ECO:0000256" key="6">
    <source>
        <dbReference type="ARBA" id="ARBA00023242"/>
    </source>
</evidence>
<evidence type="ECO:0000313" key="12">
    <source>
        <dbReference type="Proteomes" id="UP000001307"/>
    </source>
</evidence>
<evidence type="ECO:0000256" key="5">
    <source>
        <dbReference type="ARBA" id="ARBA00023155"/>
    </source>
</evidence>
<name>E4XWZ8_OIKDI</name>
<feature type="compositionally biased region" description="Polar residues" evidence="9">
    <location>
        <begin position="594"/>
        <end position="611"/>
    </location>
</feature>
<dbReference type="SUPFAM" id="SSF46689">
    <property type="entry name" value="Homeodomain-like"/>
    <property type="match status" value="1"/>
</dbReference>
<dbReference type="Pfam" id="PF16878">
    <property type="entry name" value="SIX1_SD"/>
    <property type="match status" value="1"/>
</dbReference>
<keyword evidence="6 7" id="KW-0539">Nucleus</keyword>
<dbReference type="OrthoDB" id="10056939at2759"/>
<dbReference type="Gene3D" id="1.10.10.60">
    <property type="entry name" value="Homeodomain-like"/>
    <property type="match status" value="1"/>
</dbReference>
<dbReference type="CDD" id="cd00086">
    <property type="entry name" value="homeodomain"/>
    <property type="match status" value="1"/>
</dbReference>
<dbReference type="Pfam" id="PF00046">
    <property type="entry name" value="Homeodomain"/>
    <property type="match status" value="1"/>
</dbReference>